<protein>
    <submittedName>
        <fullName evidence="2">Uncharacterized protein</fullName>
    </submittedName>
</protein>
<evidence type="ECO:0000256" key="1">
    <source>
        <dbReference type="SAM" id="MobiDB-lite"/>
    </source>
</evidence>
<evidence type="ECO:0000313" key="3">
    <source>
        <dbReference type="Proteomes" id="UP001206925"/>
    </source>
</evidence>
<sequence length="54" mass="6048">MDSEVQPEQEASGANLIDDIDANGYLVTNSDSDVELENRKDLDIDFEFEKEVAN</sequence>
<organism evidence="2 3">
    <name type="scientific">Ambrosia artemisiifolia</name>
    <name type="common">Common ragweed</name>
    <dbReference type="NCBI Taxonomy" id="4212"/>
    <lineage>
        <taxon>Eukaryota</taxon>
        <taxon>Viridiplantae</taxon>
        <taxon>Streptophyta</taxon>
        <taxon>Embryophyta</taxon>
        <taxon>Tracheophyta</taxon>
        <taxon>Spermatophyta</taxon>
        <taxon>Magnoliopsida</taxon>
        <taxon>eudicotyledons</taxon>
        <taxon>Gunneridae</taxon>
        <taxon>Pentapetalae</taxon>
        <taxon>asterids</taxon>
        <taxon>campanulids</taxon>
        <taxon>Asterales</taxon>
        <taxon>Asteraceae</taxon>
        <taxon>Asteroideae</taxon>
        <taxon>Heliantheae alliance</taxon>
        <taxon>Heliantheae</taxon>
        <taxon>Ambrosia</taxon>
    </lineage>
</organism>
<feature type="non-terminal residue" evidence="2">
    <location>
        <position position="54"/>
    </location>
</feature>
<proteinExistence type="predicted"/>
<dbReference type="AlphaFoldDB" id="A0AAD5DAB6"/>
<dbReference type="Proteomes" id="UP001206925">
    <property type="component" value="Unassembled WGS sequence"/>
</dbReference>
<accession>A0AAD5DAB6</accession>
<keyword evidence="3" id="KW-1185">Reference proteome</keyword>
<feature type="region of interest" description="Disordered" evidence="1">
    <location>
        <begin position="1"/>
        <end position="22"/>
    </location>
</feature>
<comment type="caution">
    <text evidence="2">The sequence shown here is derived from an EMBL/GenBank/DDBJ whole genome shotgun (WGS) entry which is preliminary data.</text>
</comment>
<reference evidence="2" key="1">
    <citation type="submission" date="2022-06" db="EMBL/GenBank/DDBJ databases">
        <title>Uncovering the hologenomic basis of an extraordinary plant invasion.</title>
        <authorList>
            <person name="Bieker V.C."/>
            <person name="Martin M.D."/>
            <person name="Gilbert T."/>
            <person name="Hodgins K."/>
            <person name="Battlay P."/>
            <person name="Petersen B."/>
            <person name="Wilson J."/>
        </authorList>
    </citation>
    <scope>NUCLEOTIDE SEQUENCE</scope>
    <source>
        <strain evidence="2">AA19_3_7</strain>
        <tissue evidence="2">Leaf</tissue>
    </source>
</reference>
<dbReference type="EMBL" id="JAMZMK010000621">
    <property type="protein sequence ID" value="KAI7756047.1"/>
    <property type="molecule type" value="Genomic_DNA"/>
</dbReference>
<name>A0AAD5DAB6_AMBAR</name>
<gene>
    <name evidence="2" type="ORF">M8C21_007694</name>
</gene>
<evidence type="ECO:0000313" key="2">
    <source>
        <dbReference type="EMBL" id="KAI7756047.1"/>
    </source>
</evidence>